<evidence type="ECO:0000313" key="3">
    <source>
        <dbReference type="EMBL" id="SFU02514.1"/>
    </source>
</evidence>
<feature type="domain" description="Tyr recombinase" evidence="2">
    <location>
        <begin position="153"/>
        <end position="380"/>
    </location>
</feature>
<dbReference type="InterPro" id="IPR002104">
    <property type="entry name" value="Integrase_catalytic"/>
</dbReference>
<proteinExistence type="predicted"/>
<keyword evidence="4" id="KW-1185">Reference proteome</keyword>
<evidence type="ECO:0000256" key="1">
    <source>
        <dbReference type="ARBA" id="ARBA00023172"/>
    </source>
</evidence>
<sequence>MQINTLKKENVVLAMMEGYSFIIPDIKWQLDKNNCVYPHKVADKMPEPMRVGYLNTLAYFSAEYSSGYTKNINQIFSQWLGMIDIKTIDANAVYQFNVSLGPEKNYKLNSIKQFLTKWKKLGYVGVETSALTMLEKINIKTNLTGEAVKRRDPNTGPLTGKELEVVLKSISNLLKEDKIPMYLYCYVILLATTGRRPLQLTSLKTKDLIRTGDGCFLNIPKVKQRKDFRSEFSMVSIDDCLNEKLTTLIDMNQKYIEDSINQKISHIKNELPIFMDYKKPVSIQSGQSLETIMATDFLHMKNSFISKELNKITTKFNIQSSRTHNPISLNARRFRYTLGSRLAKEGASVEVIAKALDHKSINSSGIYVKNSPENVHEIDMKLHSFFDPLSKIFLGGDSIQNKKLFREYVLNSFGFTNCKHEHVECFTCKNFRAWSSE</sequence>
<dbReference type="OrthoDB" id="8368662at2"/>
<organism evidence="3 4">
    <name type="scientific">Kosakonia arachidis</name>
    <dbReference type="NCBI Taxonomy" id="551989"/>
    <lineage>
        <taxon>Bacteria</taxon>
        <taxon>Pseudomonadati</taxon>
        <taxon>Pseudomonadota</taxon>
        <taxon>Gammaproteobacteria</taxon>
        <taxon>Enterobacterales</taxon>
        <taxon>Enterobacteriaceae</taxon>
        <taxon>Kosakonia</taxon>
    </lineage>
</organism>
<evidence type="ECO:0000259" key="2">
    <source>
        <dbReference type="PROSITE" id="PS51898"/>
    </source>
</evidence>
<name>A0A1I7CSZ7_9ENTR</name>
<gene>
    <name evidence="3" type="ORF">SAMN05192562_1047</name>
</gene>
<dbReference type="EMBL" id="FPAU01000004">
    <property type="protein sequence ID" value="SFU02514.1"/>
    <property type="molecule type" value="Genomic_DNA"/>
</dbReference>
<dbReference type="SUPFAM" id="SSF56349">
    <property type="entry name" value="DNA breaking-rejoining enzymes"/>
    <property type="match status" value="1"/>
</dbReference>
<dbReference type="RefSeq" id="WP_090122796.1">
    <property type="nucleotide sequence ID" value="NZ_CP045300.1"/>
</dbReference>
<dbReference type="InterPro" id="IPR011010">
    <property type="entry name" value="DNA_brk_join_enz"/>
</dbReference>
<reference evidence="4" key="1">
    <citation type="submission" date="2016-10" db="EMBL/GenBank/DDBJ databases">
        <authorList>
            <person name="Varghese N."/>
            <person name="Submissions S."/>
        </authorList>
    </citation>
    <scope>NUCLEOTIDE SEQUENCE [LARGE SCALE GENOMIC DNA]</scope>
    <source>
        <strain evidence="4">Ah-143</strain>
    </source>
</reference>
<keyword evidence="1" id="KW-0233">DNA recombination</keyword>
<protein>
    <submittedName>
        <fullName evidence="3">Site-specific recombinase XerD</fullName>
    </submittedName>
</protein>
<dbReference type="Pfam" id="PF00589">
    <property type="entry name" value="Phage_integrase"/>
    <property type="match status" value="1"/>
</dbReference>
<dbReference type="InterPro" id="IPR013762">
    <property type="entry name" value="Integrase-like_cat_sf"/>
</dbReference>
<dbReference type="GO" id="GO:0015074">
    <property type="term" value="P:DNA integration"/>
    <property type="evidence" value="ECO:0007669"/>
    <property type="project" value="InterPro"/>
</dbReference>
<dbReference type="GO" id="GO:0006310">
    <property type="term" value="P:DNA recombination"/>
    <property type="evidence" value="ECO:0007669"/>
    <property type="project" value="UniProtKB-KW"/>
</dbReference>
<evidence type="ECO:0000313" key="4">
    <source>
        <dbReference type="Proteomes" id="UP000199187"/>
    </source>
</evidence>
<dbReference type="Proteomes" id="UP000199187">
    <property type="component" value="Unassembled WGS sequence"/>
</dbReference>
<dbReference type="CDD" id="cd00397">
    <property type="entry name" value="DNA_BRE_C"/>
    <property type="match status" value="1"/>
</dbReference>
<accession>A0A1I7CSZ7</accession>
<dbReference type="GO" id="GO:0003677">
    <property type="term" value="F:DNA binding"/>
    <property type="evidence" value="ECO:0007669"/>
    <property type="project" value="InterPro"/>
</dbReference>
<dbReference type="PROSITE" id="PS51898">
    <property type="entry name" value="TYR_RECOMBINASE"/>
    <property type="match status" value="1"/>
</dbReference>
<dbReference type="AlphaFoldDB" id="A0A1I7CSZ7"/>
<dbReference type="Gene3D" id="1.10.443.10">
    <property type="entry name" value="Intergrase catalytic core"/>
    <property type="match status" value="1"/>
</dbReference>